<name>A0ABN9LXM0_9NEOB</name>
<dbReference type="SMART" id="SM00731">
    <property type="entry name" value="SprT"/>
    <property type="match status" value="1"/>
</dbReference>
<comment type="caution">
    <text evidence="3">The sequence shown here is derived from an EMBL/GenBank/DDBJ whole genome shotgun (WGS) entry which is preliminary data.</text>
</comment>
<dbReference type="PANTHER" id="PTHR23099">
    <property type="entry name" value="TRANSCRIPTIONAL REGULATOR"/>
    <property type="match status" value="1"/>
</dbReference>
<protein>
    <recommendedName>
        <fullName evidence="2">SprT-like domain-containing protein</fullName>
    </recommendedName>
</protein>
<gene>
    <name evidence="3" type="ORF">RIMI_LOCUS13386228</name>
</gene>
<sequence length="329" mass="36972">MPFSARASDVPLVSDRAASESHPKKKLKLPDHQQEAEFNTGIKPRDPDLIPSLPSCSNDICSSTNVIVISDDDDYSSGEEASSHKRLRTSDNEAAIVSEQCASPVIVSDSDDDDCIIMAPTSPFSDTESTGYQESSTSEEQPICTIEGCFIQDITCPTSPYVQDFQKTKHELVTRLFNLYNRTVFGNELPEDKIQIKWSKRLRATCALCTNIWKDNDQYSTIDLSEKVCDSAERLRDALAHELCHAACWHIDGTQNDGHGPLWLYYTEMVISAHPELPPVSMYHTYDINYTYNYVCTGCEHRVGRFTKIREEKTFCRKCGGSLLIQNTS</sequence>
<reference evidence="3" key="1">
    <citation type="submission" date="2023-07" db="EMBL/GenBank/DDBJ databases">
        <authorList>
            <person name="Stuckert A."/>
        </authorList>
    </citation>
    <scope>NUCLEOTIDE SEQUENCE</scope>
</reference>
<feature type="domain" description="SprT-like" evidence="2">
    <location>
        <begin position="170"/>
        <end position="326"/>
    </location>
</feature>
<dbReference type="PANTHER" id="PTHR23099:SF0">
    <property type="entry name" value="GERM CELL NUCLEAR ACIDIC PROTEIN"/>
    <property type="match status" value="1"/>
</dbReference>
<feature type="region of interest" description="Disordered" evidence="1">
    <location>
        <begin position="1"/>
        <end position="49"/>
    </location>
</feature>
<evidence type="ECO:0000259" key="2">
    <source>
        <dbReference type="SMART" id="SM00731"/>
    </source>
</evidence>
<dbReference type="InterPro" id="IPR006640">
    <property type="entry name" value="SprT-like_domain"/>
</dbReference>
<dbReference type="Pfam" id="PF10263">
    <property type="entry name" value="SprT-like"/>
    <property type="match status" value="1"/>
</dbReference>
<proteinExistence type="predicted"/>
<dbReference type="Proteomes" id="UP001176940">
    <property type="component" value="Unassembled WGS sequence"/>
</dbReference>
<feature type="compositionally biased region" description="Basic and acidic residues" evidence="1">
    <location>
        <begin position="17"/>
        <end position="35"/>
    </location>
</feature>
<keyword evidence="4" id="KW-1185">Reference proteome</keyword>
<organism evidence="3 4">
    <name type="scientific">Ranitomeya imitator</name>
    <name type="common">mimic poison frog</name>
    <dbReference type="NCBI Taxonomy" id="111125"/>
    <lineage>
        <taxon>Eukaryota</taxon>
        <taxon>Metazoa</taxon>
        <taxon>Chordata</taxon>
        <taxon>Craniata</taxon>
        <taxon>Vertebrata</taxon>
        <taxon>Euteleostomi</taxon>
        <taxon>Amphibia</taxon>
        <taxon>Batrachia</taxon>
        <taxon>Anura</taxon>
        <taxon>Neobatrachia</taxon>
        <taxon>Hyloidea</taxon>
        <taxon>Dendrobatidae</taxon>
        <taxon>Dendrobatinae</taxon>
        <taxon>Ranitomeya</taxon>
    </lineage>
</organism>
<dbReference type="EMBL" id="CAUEEQ010033073">
    <property type="protein sequence ID" value="CAJ0951258.1"/>
    <property type="molecule type" value="Genomic_DNA"/>
</dbReference>
<evidence type="ECO:0000313" key="3">
    <source>
        <dbReference type="EMBL" id="CAJ0951258.1"/>
    </source>
</evidence>
<accession>A0ABN9LXM0</accession>
<evidence type="ECO:0000313" key="4">
    <source>
        <dbReference type="Proteomes" id="UP001176940"/>
    </source>
</evidence>
<evidence type="ECO:0000256" key="1">
    <source>
        <dbReference type="SAM" id="MobiDB-lite"/>
    </source>
</evidence>